<keyword evidence="1" id="KW-0812">Transmembrane</keyword>
<evidence type="ECO:0000313" key="3">
    <source>
        <dbReference type="WBParaSite" id="Hba_12614"/>
    </source>
</evidence>
<keyword evidence="1" id="KW-1133">Transmembrane helix</keyword>
<evidence type="ECO:0000256" key="1">
    <source>
        <dbReference type="SAM" id="Phobius"/>
    </source>
</evidence>
<sequence>MGNRGSTRKDCTNPPRSPEISEILMVEIDDLPVGKALPLHLPSDVIVGITYLILPLLILPVYIIIIYLFLTDCKLSRLQSYRVMFHLGVFDCIQLCIHSSGGILTLLKFINYDYPFVGMLLGSILNAAWVGLFPISLIIAITRLLILQKINKPDCELSTEIRVGAIFARFEILIFLFILI</sequence>
<keyword evidence="1" id="KW-0472">Membrane</keyword>
<feature type="transmembrane region" description="Helical" evidence="1">
    <location>
        <begin position="83"/>
        <end position="107"/>
    </location>
</feature>
<protein>
    <submittedName>
        <fullName evidence="3">G_PROTEIN_RECEP_F1_2 domain-containing protein</fullName>
    </submittedName>
</protein>
<keyword evidence="2" id="KW-1185">Reference proteome</keyword>
<name>A0A1I7X4U6_HETBA</name>
<feature type="transmembrane region" description="Helical" evidence="1">
    <location>
        <begin position="159"/>
        <end position="179"/>
    </location>
</feature>
<dbReference type="AlphaFoldDB" id="A0A1I7X4U6"/>
<evidence type="ECO:0000313" key="2">
    <source>
        <dbReference type="Proteomes" id="UP000095283"/>
    </source>
</evidence>
<feature type="transmembrane region" description="Helical" evidence="1">
    <location>
        <begin position="127"/>
        <end position="147"/>
    </location>
</feature>
<accession>A0A1I7X4U6</accession>
<dbReference type="WBParaSite" id="Hba_12614">
    <property type="protein sequence ID" value="Hba_12614"/>
    <property type="gene ID" value="Hba_12614"/>
</dbReference>
<proteinExistence type="predicted"/>
<reference evidence="3" key="1">
    <citation type="submission" date="2016-11" db="UniProtKB">
        <authorList>
            <consortium name="WormBaseParasite"/>
        </authorList>
    </citation>
    <scope>IDENTIFICATION</scope>
</reference>
<organism evidence="2 3">
    <name type="scientific">Heterorhabditis bacteriophora</name>
    <name type="common">Entomopathogenic nematode worm</name>
    <dbReference type="NCBI Taxonomy" id="37862"/>
    <lineage>
        <taxon>Eukaryota</taxon>
        <taxon>Metazoa</taxon>
        <taxon>Ecdysozoa</taxon>
        <taxon>Nematoda</taxon>
        <taxon>Chromadorea</taxon>
        <taxon>Rhabditida</taxon>
        <taxon>Rhabditina</taxon>
        <taxon>Rhabditomorpha</taxon>
        <taxon>Strongyloidea</taxon>
        <taxon>Heterorhabditidae</taxon>
        <taxon>Heterorhabditis</taxon>
    </lineage>
</organism>
<dbReference type="Proteomes" id="UP000095283">
    <property type="component" value="Unplaced"/>
</dbReference>
<dbReference type="InterPro" id="IPR019425">
    <property type="entry name" value="7TM_GPCR_serpentine_rcpt_Srt"/>
</dbReference>
<dbReference type="Pfam" id="PF10321">
    <property type="entry name" value="7TM_GPCR_Srt"/>
    <property type="match status" value="1"/>
</dbReference>
<feature type="transmembrane region" description="Helical" evidence="1">
    <location>
        <begin position="45"/>
        <end position="71"/>
    </location>
</feature>